<evidence type="ECO:0000256" key="1">
    <source>
        <dbReference type="ARBA" id="ARBA00004141"/>
    </source>
</evidence>
<evidence type="ECO:0000256" key="3">
    <source>
        <dbReference type="ARBA" id="ARBA00022989"/>
    </source>
</evidence>
<dbReference type="InterPro" id="IPR013525">
    <property type="entry name" value="ABC2_TM"/>
</dbReference>
<feature type="transmembrane region" description="Helical" evidence="5">
    <location>
        <begin position="214"/>
        <end position="237"/>
    </location>
</feature>
<evidence type="ECO:0000256" key="2">
    <source>
        <dbReference type="ARBA" id="ARBA00022692"/>
    </source>
</evidence>
<feature type="domain" description="ABC-2 type transporter transmembrane" evidence="6">
    <location>
        <begin position="5"/>
        <end position="204"/>
    </location>
</feature>
<reference evidence="7" key="1">
    <citation type="submission" date="2009-01" db="EMBL/GenBank/DDBJ databases">
        <authorList>
            <person name="Qin X."/>
            <person name="Bachman B."/>
            <person name="Battles P."/>
            <person name="Bell A."/>
            <person name="Bess C."/>
            <person name="Bickham C."/>
            <person name="Chaboub L."/>
            <person name="Chen D."/>
            <person name="Coyle M."/>
            <person name="Deiros D.R."/>
            <person name="Dinh H."/>
            <person name="Forbes L."/>
            <person name="Fowler G."/>
            <person name="Francisco L."/>
            <person name="Fu Q."/>
            <person name="Gubbala S."/>
            <person name="Hale W."/>
            <person name="Han Y."/>
            <person name="Hemphill L."/>
            <person name="Highlander S.K."/>
            <person name="Hirani K."/>
            <person name="Hogues M."/>
            <person name="Jackson L."/>
            <person name="Jakkamsetti A."/>
            <person name="Javaid M."/>
            <person name="Jiang H."/>
            <person name="Korchina V."/>
            <person name="Kovar C."/>
            <person name="Lara F."/>
            <person name="Lee S."/>
            <person name="Mata R."/>
            <person name="Mathew T."/>
            <person name="Moen C."/>
            <person name="Morales K."/>
            <person name="Munidasa M."/>
            <person name="Nazareth L."/>
            <person name="Ngo R."/>
            <person name="Nguyen L."/>
            <person name="Okwuonu G."/>
            <person name="Ongeri F."/>
            <person name="Patil S."/>
            <person name="Petrosino J."/>
            <person name="Pham C."/>
            <person name="Pham P."/>
            <person name="Pu L.-L."/>
            <person name="Puazo M."/>
            <person name="Raj R."/>
            <person name="Reid J."/>
            <person name="Rouhana J."/>
            <person name="Saada N."/>
            <person name="Shang Y."/>
            <person name="Simmons D."/>
            <person name="Thornton R."/>
            <person name="Warren J."/>
            <person name="Weissenberger G."/>
            <person name="Zhang J."/>
            <person name="Zhang L."/>
            <person name="Zhou C."/>
            <person name="Zhu D."/>
            <person name="Muzny D."/>
            <person name="Worley K."/>
            <person name="Gibbs R."/>
        </authorList>
    </citation>
    <scope>NUCLEOTIDE SEQUENCE [LARGE SCALE GENOMIC DNA]</scope>
    <source>
        <strain evidence="7">LMS2-1</strain>
    </source>
</reference>
<keyword evidence="2 5" id="KW-0812">Transmembrane</keyword>
<keyword evidence="4 5" id="KW-0472">Membrane</keyword>
<comment type="caution">
    <text evidence="7">The sequence shown here is derived from an EMBL/GenBank/DDBJ whole genome shotgun (WGS) entry which is preliminary data.</text>
</comment>
<dbReference type="PANTHER" id="PTHR43229:SF2">
    <property type="entry name" value="NODULATION PROTEIN J"/>
    <property type="match status" value="1"/>
</dbReference>
<accession>C2JTV2</accession>
<keyword evidence="3 5" id="KW-1133">Transmembrane helix</keyword>
<evidence type="ECO:0000256" key="5">
    <source>
        <dbReference type="SAM" id="Phobius"/>
    </source>
</evidence>
<gene>
    <name evidence="7" type="ORF">HMPREF0539_0336</name>
</gene>
<dbReference type="Proteomes" id="UP000004525">
    <property type="component" value="Unassembled WGS sequence"/>
</dbReference>
<feature type="transmembrane region" description="Helical" evidence="5">
    <location>
        <begin position="28"/>
        <end position="46"/>
    </location>
</feature>
<dbReference type="Pfam" id="PF01061">
    <property type="entry name" value="ABC2_membrane"/>
    <property type="match status" value="1"/>
</dbReference>
<feature type="transmembrane region" description="Helical" evidence="5">
    <location>
        <begin position="103"/>
        <end position="125"/>
    </location>
</feature>
<dbReference type="EMBL" id="ACIZ01000017">
    <property type="protein sequence ID" value="EEN81514.1"/>
    <property type="molecule type" value="Genomic_DNA"/>
</dbReference>
<protein>
    <submittedName>
        <fullName evidence="7">ABC-2 type transporter</fullName>
    </submittedName>
</protein>
<evidence type="ECO:0000313" key="7">
    <source>
        <dbReference type="EMBL" id="EEN81514.1"/>
    </source>
</evidence>
<feature type="transmembrane region" description="Helical" evidence="5">
    <location>
        <begin position="167"/>
        <end position="185"/>
    </location>
</feature>
<proteinExistence type="predicted"/>
<evidence type="ECO:0000259" key="6">
    <source>
        <dbReference type="Pfam" id="PF01061"/>
    </source>
</evidence>
<feature type="transmembrane region" description="Helical" evidence="5">
    <location>
        <begin position="131"/>
        <end position="155"/>
    </location>
</feature>
<dbReference type="InterPro" id="IPR000412">
    <property type="entry name" value="ABC_2_transport"/>
</dbReference>
<name>C2JTV2_LACRM</name>
<dbReference type="InterPro" id="IPR051784">
    <property type="entry name" value="Nod_factor_ABC_transporter"/>
</dbReference>
<dbReference type="AlphaFoldDB" id="C2JTV2"/>
<sequence length="253" mass="28582">MKDLIIHLFKAEFSRYLAEVRTYFPDQITSMVVTIIIFVVFTFLNIDAGNSAFYIGYAYWYLISSIIGEASESISLEKQMGTLDQLLLRPAGLELVLTVKTTVWIIINFIKVFIVLAFIALIFHLNIGFHIGLLPIFFITCIGIFGFSLLLAALTLKYTKTASFQSVISYLLLFLTGSIFPLTQLPEFVQISGRMLPITLGIDLSKQLINQHSVSINTFLLLCVQSLIYVYVGHLAFQRIYRSSKKSGIDNSY</sequence>
<dbReference type="GO" id="GO:0140359">
    <property type="term" value="F:ABC-type transporter activity"/>
    <property type="evidence" value="ECO:0007669"/>
    <property type="project" value="InterPro"/>
</dbReference>
<evidence type="ECO:0000256" key="4">
    <source>
        <dbReference type="ARBA" id="ARBA00023136"/>
    </source>
</evidence>
<dbReference type="PRINTS" id="PR00164">
    <property type="entry name" value="ABC2TRNSPORT"/>
</dbReference>
<dbReference type="PANTHER" id="PTHR43229">
    <property type="entry name" value="NODULATION PROTEIN J"/>
    <property type="match status" value="1"/>
</dbReference>
<dbReference type="GO" id="GO:0043190">
    <property type="term" value="C:ATP-binding cassette (ABC) transporter complex"/>
    <property type="evidence" value="ECO:0007669"/>
    <property type="project" value="InterPro"/>
</dbReference>
<keyword evidence="8" id="KW-1185">Reference proteome</keyword>
<dbReference type="HOGENOM" id="CLU_078424_3_0_9"/>
<comment type="subcellular location">
    <subcellularLocation>
        <location evidence="1">Membrane</location>
        <topology evidence="1">Multi-pass membrane protein</topology>
    </subcellularLocation>
</comment>
<evidence type="ECO:0000313" key="8">
    <source>
        <dbReference type="Proteomes" id="UP000004525"/>
    </source>
</evidence>
<organism evidence="7 8">
    <name type="scientific">Lacticaseibacillus rhamnosus (strain LMS2-1)</name>
    <dbReference type="NCBI Taxonomy" id="525361"/>
    <lineage>
        <taxon>Bacteria</taxon>
        <taxon>Bacillati</taxon>
        <taxon>Bacillota</taxon>
        <taxon>Bacilli</taxon>
        <taxon>Lactobacillales</taxon>
        <taxon>Lactobacillaceae</taxon>
        <taxon>Lacticaseibacillus</taxon>
    </lineage>
</organism>